<dbReference type="PANTHER" id="PTHR46312:SF2">
    <property type="entry name" value="NUCLEOTIDE-BINDING OLIGOMERIZATION DOMAIN-CONTAINING PROTEIN 2-LIKE"/>
    <property type="match status" value="1"/>
</dbReference>
<dbReference type="InterPro" id="IPR007111">
    <property type="entry name" value="NACHT_NTPase"/>
</dbReference>
<dbReference type="PANTHER" id="PTHR46312">
    <property type="entry name" value="NACHT DOMAIN-CONTAINING PROTEIN"/>
    <property type="match status" value="1"/>
</dbReference>
<comment type="caution">
    <text evidence="2">The sequence shown here is derived from an EMBL/GenBank/DDBJ whole genome shotgun (WGS) entry which is preliminary data.</text>
</comment>
<proteinExistence type="predicted"/>
<accession>A0A9D4FFY5</accession>
<dbReference type="InterPro" id="IPR027897">
    <property type="entry name" value="DUF4559"/>
</dbReference>
<dbReference type="OrthoDB" id="8964250at2759"/>
<dbReference type="Pfam" id="PF15112">
    <property type="entry name" value="DUF4559"/>
    <property type="match status" value="1"/>
</dbReference>
<dbReference type="Gene3D" id="3.40.50.300">
    <property type="entry name" value="P-loop containing nucleotide triphosphate hydrolases"/>
    <property type="match status" value="1"/>
</dbReference>
<dbReference type="Proteomes" id="UP000828390">
    <property type="component" value="Unassembled WGS sequence"/>
</dbReference>
<sequence length="1639" mass="187489">MGAVLCQSCKQKRNNKYDNNAYKGRYRLVANEETESDNTEDERNNDVGVIGENSVIDFRNDVKVESIRHTADIINTREIRFSAIVRKEGVENYASKVKTTNVSEAAQPVEKRDFKQTFLKWKNYLEAKTNELVSMHGTSNGAIEAEETIEKGQYELEGDPVQERGSLLANADDALHNDSVLTVNAAFSTYANVSKLQNNEHCGSYYETTITGNQEIEDCKLTIDMGKLADTVDCECDNDVTTIKLNHEAEYDTENRFPGPVEGELGVKTNSAEEKNDAKFDLNLLSSKTQGYPTVSTDKEINNWFKACIAINITKVGLTNFVKTEMQKVHVSVGKSCGICSIENVMSCPTSGLCKKKKGIKCTFHQTKSYRQCHTCEQVKQKITSLHRFQGPSWKNTKPELWISDEWEIAKCFLPPDGYNHVMCIQKSDFNGVISVILNCKYFETCLSSTCLSPPPPDKECFLEQVRQIGRDLRHIADCKVTDAHLLIIFQTLTTLLTDPVYLAHDQCAIKALRRLTDLENDRIPLCEYGELMKAVREAFTQAEKLGTHFATSNNIIEEGCRKIEDAICVMERKTHDSVIQIDKHTRDGVRLICDRTQIVKRELEDQAHNAQYIISEKTRKATTEIDMKTNDGMKKLVTGMGCVLQAEAGTNDEIQYERGVKEMLQCLKPLYERRLSYLTESPLDDCVNKRLVDYYMQPNVQLMAIDHGSFKKTSNQITKYKDLFFTNGHLNRQTFMQGEAGTGKTCFLAKLVLDWCNMKTTVTIREPLSTEDSVVEDSVTRKEPAMFFDDLTTLYDFKFVFYMKLRDCVYQHDVSEMIKEQLLDAIYSKEDREEAYKLLNVIMKRELCLILLDGLDEFKYPAGIHALPTLVASYSRCTLFITTRPWTLVEGKIKYSEIEHLLQLEGIHDPFEQIKIIIGCMVDKDNLNAKHCEFISYIREKNLVELMDSPMMLSLIVDLWAEGARRKRSTCEIYSLLLESLLKKANSEHGQFLQPPFPCFTETNYIKPNLNHVQSIAEAAFCLLFTDKRENPQLFGITEMTKYNLEEHEDFALRTGFLSVTKTGSLIRASTVFSFIHKGIQEFLAACHIACNTHATDDIITKYLKRYEDAFLDFSQVFIFLCGLNISAANELSYLMNNCAVKHYPKGNIFQRIIISGFREAVSNKQKGIFLHLSRFDFDESNWIELLFIWLMKSATVISFNVTHGVSKYLSIYSKNSSSTLRKEILNDLSCPPSSRPDSSTFLKQAPTHGRIDSLDLLMRLQIPISHDNYKTLKDIAIKCRWEELDLSLFESLESINISKDVNLLPEQLRINTLKRIELQDFDLTTPENSLVRTWCLLNAEDPAQCVDSPPVMHSLEHIRMKCVKLTSSWLQSLFSALLTFDHRVACDLWDCDISSSTVELDSTSSTLANITMDVNNSFEIQCHVDKGAALWESLEGLSIKNLRIRGVVSFLIVHNGQLLSKLLSTLTQIVTLRLYLHNFIDIEIPKSLRELNLYFESLSTNELHYLVNKISHNTQPLECRLEFACAQRICNEVYPFVHIHEISSDDYVVVQQELTSLHDIEVKRFQVFDRILYNQRDNAYVWSVRGNIDTDEDHHHDYDIDDDAVFKHFLQEINVDLKCSISMRFLMNGPAGRKPTQ</sequence>
<gene>
    <name evidence="2" type="ORF">DPMN_151160</name>
</gene>
<evidence type="ECO:0000313" key="3">
    <source>
        <dbReference type="Proteomes" id="UP000828390"/>
    </source>
</evidence>
<evidence type="ECO:0000259" key="1">
    <source>
        <dbReference type="PROSITE" id="PS50837"/>
    </source>
</evidence>
<reference evidence="2" key="2">
    <citation type="submission" date="2020-11" db="EMBL/GenBank/DDBJ databases">
        <authorList>
            <person name="McCartney M.A."/>
            <person name="Auch B."/>
            <person name="Kono T."/>
            <person name="Mallez S."/>
            <person name="Becker A."/>
            <person name="Gohl D.M."/>
            <person name="Silverstein K.A.T."/>
            <person name="Koren S."/>
            <person name="Bechman K.B."/>
            <person name="Herman A."/>
            <person name="Abrahante J.E."/>
            <person name="Garbe J."/>
        </authorList>
    </citation>
    <scope>NUCLEOTIDE SEQUENCE</scope>
    <source>
        <strain evidence="2">Duluth1</strain>
        <tissue evidence="2">Whole animal</tissue>
    </source>
</reference>
<dbReference type="InterPro" id="IPR027417">
    <property type="entry name" value="P-loop_NTPase"/>
</dbReference>
<dbReference type="EMBL" id="JAIWYP010000007">
    <property type="protein sequence ID" value="KAH3797577.1"/>
    <property type="molecule type" value="Genomic_DNA"/>
</dbReference>
<feature type="domain" description="NACHT" evidence="1">
    <location>
        <begin position="733"/>
        <end position="858"/>
    </location>
</feature>
<protein>
    <recommendedName>
        <fullName evidence="1">NACHT domain-containing protein</fullName>
    </recommendedName>
</protein>
<keyword evidence="3" id="KW-1185">Reference proteome</keyword>
<name>A0A9D4FFY5_DREPO</name>
<reference evidence="2" key="1">
    <citation type="journal article" date="2019" name="bioRxiv">
        <title>The Genome of the Zebra Mussel, Dreissena polymorpha: A Resource for Invasive Species Research.</title>
        <authorList>
            <person name="McCartney M.A."/>
            <person name="Auch B."/>
            <person name="Kono T."/>
            <person name="Mallez S."/>
            <person name="Zhang Y."/>
            <person name="Obille A."/>
            <person name="Becker A."/>
            <person name="Abrahante J.E."/>
            <person name="Garbe J."/>
            <person name="Badalamenti J.P."/>
            <person name="Herman A."/>
            <person name="Mangelson H."/>
            <person name="Liachko I."/>
            <person name="Sullivan S."/>
            <person name="Sone E.D."/>
            <person name="Koren S."/>
            <person name="Silverstein K.A.T."/>
            <person name="Beckman K.B."/>
            <person name="Gohl D.M."/>
        </authorList>
    </citation>
    <scope>NUCLEOTIDE SEQUENCE</scope>
    <source>
        <strain evidence="2">Duluth1</strain>
        <tissue evidence="2">Whole animal</tissue>
    </source>
</reference>
<organism evidence="2 3">
    <name type="scientific">Dreissena polymorpha</name>
    <name type="common">Zebra mussel</name>
    <name type="synonym">Mytilus polymorpha</name>
    <dbReference type="NCBI Taxonomy" id="45954"/>
    <lineage>
        <taxon>Eukaryota</taxon>
        <taxon>Metazoa</taxon>
        <taxon>Spiralia</taxon>
        <taxon>Lophotrochozoa</taxon>
        <taxon>Mollusca</taxon>
        <taxon>Bivalvia</taxon>
        <taxon>Autobranchia</taxon>
        <taxon>Heteroconchia</taxon>
        <taxon>Euheterodonta</taxon>
        <taxon>Imparidentia</taxon>
        <taxon>Neoheterodontei</taxon>
        <taxon>Myida</taxon>
        <taxon>Dreissenoidea</taxon>
        <taxon>Dreissenidae</taxon>
        <taxon>Dreissena</taxon>
    </lineage>
</organism>
<dbReference type="PROSITE" id="PS50837">
    <property type="entry name" value="NACHT"/>
    <property type="match status" value="1"/>
</dbReference>
<evidence type="ECO:0000313" key="2">
    <source>
        <dbReference type="EMBL" id="KAH3797577.1"/>
    </source>
</evidence>